<sequence length="338" mass="37577">MPTPICATPPVSSIYTKKRARKDALDENGDGGDAGGRLPRVRQRLVSTSSVDTIRPHKSIGNVRGIKGSSITRSCVSTDSKGLSDESPKVRPLSEINHIPEIRLNAHSGELGPSTSLQRTGWRALTLILNNHESPPLRVGSLPPLRVVVQILQTTLDLPTSLDRFDLRIKPVKMHTDLWDLSDDSLHAWPGILVLTDNKGSVKFPPIHAVDVECATYAYEGRFSTETNAVPVFSTHFQGACFSQKELAEVFDPSLGIVMQEDWSDAQDRKNQWYIKFWVPIPIYLFSKKDSRMFRLRATASVVDDRVWKKVTVYSGTVVADISHLQKHKDMDGTAARA</sequence>
<organism evidence="2 3">
    <name type="scientific">Multifurca ochricompacta</name>
    <dbReference type="NCBI Taxonomy" id="376703"/>
    <lineage>
        <taxon>Eukaryota</taxon>
        <taxon>Fungi</taxon>
        <taxon>Dikarya</taxon>
        <taxon>Basidiomycota</taxon>
        <taxon>Agaricomycotina</taxon>
        <taxon>Agaricomycetes</taxon>
        <taxon>Russulales</taxon>
        <taxon>Russulaceae</taxon>
        <taxon>Multifurca</taxon>
    </lineage>
</organism>
<keyword evidence="3" id="KW-1185">Reference proteome</keyword>
<reference evidence="2" key="1">
    <citation type="journal article" date="2022" name="New Phytol.">
        <title>Evolutionary transition to the ectomycorrhizal habit in the genomes of a hyperdiverse lineage of mushroom-forming fungi.</title>
        <authorList>
            <person name="Looney B."/>
            <person name="Miyauchi S."/>
            <person name="Morin E."/>
            <person name="Drula E."/>
            <person name="Courty P.E."/>
            <person name="Kohler A."/>
            <person name="Kuo A."/>
            <person name="LaButti K."/>
            <person name="Pangilinan J."/>
            <person name="Lipzen A."/>
            <person name="Riley R."/>
            <person name="Andreopoulos W."/>
            <person name="He G."/>
            <person name="Johnson J."/>
            <person name="Nolan M."/>
            <person name="Tritt A."/>
            <person name="Barry K.W."/>
            <person name="Grigoriev I.V."/>
            <person name="Nagy L.G."/>
            <person name="Hibbett D."/>
            <person name="Henrissat B."/>
            <person name="Matheny P.B."/>
            <person name="Labbe J."/>
            <person name="Martin F.M."/>
        </authorList>
    </citation>
    <scope>NUCLEOTIDE SEQUENCE</scope>
    <source>
        <strain evidence="2">BPL690</strain>
    </source>
</reference>
<gene>
    <name evidence="2" type="ORF">B0F90DRAFT_957879</name>
</gene>
<comment type="caution">
    <text evidence="2">The sequence shown here is derived from an EMBL/GenBank/DDBJ whole genome shotgun (WGS) entry which is preliminary data.</text>
</comment>
<name>A0AAD4MBC5_9AGAM</name>
<evidence type="ECO:0000313" key="2">
    <source>
        <dbReference type="EMBL" id="KAI0306037.1"/>
    </source>
</evidence>
<dbReference type="AlphaFoldDB" id="A0AAD4MBC5"/>
<evidence type="ECO:0000256" key="1">
    <source>
        <dbReference type="SAM" id="MobiDB-lite"/>
    </source>
</evidence>
<dbReference type="EMBL" id="WTXG01000004">
    <property type="protein sequence ID" value="KAI0306037.1"/>
    <property type="molecule type" value="Genomic_DNA"/>
</dbReference>
<proteinExistence type="predicted"/>
<feature type="region of interest" description="Disordered" evidence="1">
    <location>
        <begin position="1"/>
        <end position="41"/>
    </location>
</feature>
<dbReference type="Proteomes" id="UP001203297">
    <property type="component" value="Unassembled WGS sequence"/>
</dbReference>
<accession>A0AAD4MBC5</accession>
<evidence type="ECO:0000313" key="3">
    <source>
        <dbReference type="Proteomes" id="UP001203297"/>
    </source>
</evidence>
<protein>
    <submittedName>
        <fullName evidence="2">Uncharacterized protein</fullName>
    </submittedName>
</protein>